<evidence type="ECO:0000313" key="3">
    <source>
        <dbReference type="Proteomes" id="UP000886786"/>
    </source>
</evidence>
<dbReference type="AlphaFoldDB" id="A0A9D0ZSR2"/>
<dbReference type="Gene3D" id="3.40.50.300">
    <property type="entry name" value="P-loop containing nucleotide triphosphate hydrolases"/>
    <property type="match status" value="1"/>
</dbReference>
<dbReference type="Proteomes" id="UP000886786">
    <property type="component" value="Unassembled WGS sequence"/>
</dbReference>
<dbReference type="EMBL" id="DVFV01000078">
    <property type="protein sequence ID" value="HIQ90822.1"/>
    <property type="molecule type" value="Genomic_DNA"/>
</dbReference>
<name>A0A9D0ZSR2_9FIRM</name>
<evidence type="ECO:0000259" key="1">
    <source>
        <dbReference type="Pfam" id="PF00004"/>
    </source>
</evidence>
<protein>
    <submittedName>
        <fullName evidence="2">AAA family ATPase</fullName>
    </submittedName>
</protein>
<evidence type="ECO:0000313" key="2">
    <source>
        <dbReference type="EMBL" id="HIQ90822.1"/>
    </source>
</evidence>
<dbReference type="InterPro" id="IPR027417">
    <property type="entry name" value="P-loop_NTPase"/>
</dbReference>
<dbReference type="Pfam" id="PF00004">
    <property type="entry name" value="AAA"/>
    <property type="match status" value="1"/>
</dbReference>
<proteinExistence type="predicted"/>
<dbReference type="SUPFAM" id="SSF52540">
    <property type="entry name" value="P-loop containing nucleoside triphosphate hydrolases"/>
    <property type="match status" value="1"/>
</dbReference>
<feature type="domain" description="ATPase AAA-type core" evidence="1">
    <location>
        <begin position="48"/>
        <end position="124"/>
    </location>
</feature>
<reference evidence="2" key="2">
    <citation type="journal article" date="2021" name="PeerJ">
        <title>Extensive microbial diversity within the chicken gut microbiome revealed by metagenomics and culture.</title>
        <authorList>
            <person name="Gilroy R."/>
            <person name="Ravi A."/>
            <person name="Getino M."/>
            <person name="Pursley I."/>
            <person name="Horton D.L."/>
            <person name="Alikhan N.F."/>
            <person name="Baker D."/>
            <person name="Gharbi K."/>
            <person name="Hall N."/>
            <person name="Watson M."/>
            <person name="Adriaenssens E.M."/>
            <person name="Foster-Nyarko E."/>
            <person name="Jarju S."/>
            <person name="Secka A."/>
            <person name="Antonio M."/>
            <person name="Oren A."/>
            <person name="Chaudhuri R.R."/>
            <person name="La Ragione R."/>
            <person name="Hildebrand F."/>
            <person name="Pallen M.J."/>
        </authorList>
    </citation>
    <scope>NUCLEOTIDE SEQUENCE</scope>
    <source>
        <strain evidence="2">CHK147-3167</strain>
    </source>
</reference>
<organism evidence="2 3">
    <name type="scientific">Candidatus Coprosoma intestinipullorum</name>
    <dbReference type="NCBI Taxonomy" id="2840752"/>
    <lineage>
        <taxon>Bacteria</taxon>
        <taxon>Bacillati</taxon>
        <taxon>Bacillota</taxon>
        <taxon>Bacillota incertae sedis</taxon>
        <taxon>Candidatus Coprosoma</taxon>
    </lineage>
</organism>
<dbReference type="InterPro" id="IPR003959">
    <property type="entry name" value="ATPase_AAA_core"/>
</dbReference>
<comment type="caution">
    <text evidence="2">The sequence shown here is derived from an EMBL/GenBank/DDBJ whole genome shotgun (WGS) entry which is preliminary data.</text>
</comment>
<dbReference type="GO" id="GO:0016887">
    <property type="term" value="F:ATP hydrolysis activity"/>
    <property type="evidence" value="ECO:0007669"/>
    <property type="project" value="InterPro"/>
</dbReference>
<reference evidence="2" key="1">
    <citation type="submission" date="2020-10" db="EMBL/GenBank/DDBJ databases">
        <authorList>
            <person name="Gilroy R."/>
        </authorList>
    </citation>
    <scope>NUCLEOTIDE SEQUENCE</scope>
    <source>
        <strain evidence="2">CHK147-3167</strain>
    </source>
</reference>
<accession>A0A9D0ZSR2</accession>
<dbReference type="GO" id="GO:0005524">
    <property type="term" value="F:ATP binding"/>
    <property type="evidence" value="ECO:0007669"/>
    <property type="project" value="InterPro"/>
</dbReference>
<sequence length="293" mass="34271">MEDIKDIYTRVYKRCPQDGETLYRLIKALMKNKNISERGNYAGVHKDILLAGNFGIGKTTMVRECAKELNLPFHEFIASTNGGIDLGFDENFYDVINELWLENDDELLNGVILINNLEEIFIHNAQKNLGNYIKKQTLEISDTIVHLDNIIYVGEFDISNYLNKSNFTAKFRIDKLFSRKNRDALIKKELWRQYNSRIYKVFNSRDMRNIFSRQIIMPDLDKEDIRRVLLNSSISEYQEFLSHLDIDEFGGFTNKEVIDYIVSRVNESPLKLNAISPILENLYIDAKKHIKKP</sequence>
<gene>
    <name evidence="2" type="ORF">IAB27_04275</name>
</gene>